<evidence type="ECO:0000313" key="4">
    <source>
        <dbReference type="EMBL" id="BCB28438.1"/>
    </source>
</evidence>
<dbReference type="RefSeq" id="WP_173067842.1">
    <property type="nucleotide sequence ID" value="NZ_AP022853.1"/>
</dbReference>
<dbReference type="InterPro" id="IPR049354">
    <property type="entry name" value="GpP-like_N"/>
</dbReference>
<dbReference type="Gene3D" id="2.30.300.10">
    <property type="entry name" value="Baseplate protein-like domain - beta roll fold"/>
    <property type="match status" value="1"/>
</dbReference>
<evidence type="ECO:0000259" key="1">
    <source>
        <dbReference type="Pfam" id="PF21683"/>
    </source>
</evidence>
<reference evidence="5" key="1">
    <citation type="submission" date="2020-03" db="EMBL/GenBank/DDBJ databases">
        <title>Complete genome sequence of sulfur-oxidizing bacterium skT11.</title>
        <authorList>
            <person name="Kanda M."/>
            <person name="Kojima H."/>
            <person name="Fukui M."/>
        </authorList>
    </citation>
    <scope>NUCLEOTIDE SEQUENCE [LARGE SCALE GENOMIC DNA]</scope>
    <source>
        <strain evidence="5">skT11</strain>
    </source>
</reference>
<feature type="domain" description="Baseplate hub protein gp44/GpP-like second" evidence="3">
    <location>
        <begin position="91"/>
        <end position="166"/>
    </location>
</feature>
<dbReference type="Pfam" id="PF21929">
    <property type="entry name" value="GpP_4th"/>
    <property type="match status" value="1"/>
</dbReference>
<feature type="domain" description="Baseplate hub protein gp44-like N-terminal" evidence="1">
    <location>
        <begin position="4"/>
        <end position="85"/>
    </location>
</feature>
<dbReference type="InterPro" id="IPR053981">
    <property type="entry name" value="Gp44/GpP-like_2nd"/>
</dbReference>
<dbReference type="Pfam" id="PF21683">
    <property type="entry name" value="GpP-like_1st"/>
    <property type="match status" value="1"/>
</dbReference>
<dbReference type="EMBL" id="AP022853">
    <property type="protein sequence ID" value="BCB28438.1"/>
    <property type="molecule type" value="Genomic_DNA"/>
</dbReference>
<dbReference type="Proteomes" id="UP000502260">
    <property type="component" value="Chromosome"/>
</dbReference>
<dbReference type="KEGG" id="slac:SKTS_33240"/>
<feature type="domain" description="Baseplate hub protein gp44/GpP-like C-terminal" evidence="2">
    <location>
        <begin position="243"/>
        <end position="325"/>
    </location>
</feature>
<dbReference type="PIRSF" id="PIRSF004440">
    <property type="entry name" value="GpP"/>
    <property type="match status" value="1"/>
</dbReference>
<accession>A0A6F8VFD9</accession>
<evidence type="ECO:0000313" key="5">
    <source>
        <dbReference type="Proteomes" id="UP000502260"/>
    </source>
</evidence>
<gene>
    <name evidence="4" type="ORF">SKTS_33240</name>
</gene>
<dbReference type="InterPro" id="IPR053982">
    <property type="entry name" value="Gp44/GpP-like_C"/>
</dbReference>
<evidence type="ECO:0000259" key="2">
    <source>
        <dbReference type="Pfam" id="PF21929"/>
    </source>
</evidence>
<dbReference type="InterPro" id="IPR023399">
    <property type="entry name" value="Baseplate-like_2-layer_sand"/>
</dbReference>
<sequence>MTAEIRFDGQRYGFWQKVDIRESVDDLCASVRLSITRPGTRDSLGLTANTVAGVLIGGDLVTTIRPDSVRRRVDADSHAIHVEARSLGRELVDCQYSTTLHGLRLGEIVKRICGIFKVPVKIAAETAVVPDFSMQCEIPANALINAARAANLLLYPLPDGGLILTQPTSAAPVATLEYGVHIKRYEVVDEFKLRFSEYVVKGFDYDGGQATKGASKDAGISFFRPMHIVADKHGHTLGGCGRRALLERNRRMARAHRIDLEVVGWRYLDGNGKLQPWAINTQVRVIIPKEGIDGVFLIGERAFTEDDKVGSVAHLQVMNRDAFMGEEKKKSKRGTGTRKVMK</sequence>
<proteinExistence type="predicted"/>
<dbReference type="AlphaFoldDB" id="A0A6F8VFD9"/>
<dbReference type="Gene3D" id="3.55.50.10">
    <property type="entry name" value="Baseplate protein-like domains"/>
    <property type="match status" value="1"/>
</dbReference>
<evidence type="ECO:0000259" key="3">
    <source>
        <dbReference type="Pfam" id="PF22255"/>
    </source>
</evidence>
<keyword evidence="5" id="KW-1185">Reference proteome</keyword>
<dbReference type="SUPFAM" id="SSF69279">
    <property type="entry name" value="Phage tail proteins"/>
    <property type="match status" value="2"/>
</dbReference>
<dbReference type="Pfam" id="PF22255">
    <property type="entry name" value="Gp44-like_2nd"/>
    <property type="match status" value="1"/>
</dbReference>
<dbReference type="InterPro" id="IPR026276">
    <property type="entry name" value="Baseplate_GpP"/>
</dbReference>
<organism evidence="4 5">
    <name type="scientific">Sulfurimicrobium lacus</name>
    <dbReference type="NCBI Taxonomy" id="2715678"/>
    <lineage>
        <taxon>Bacteria</taxon>
        <taxon>Pseudomonadati</taxon>
        <taxon>Pseudomonadota</taxon>
        <taxon>Betaproteobacteria</taxon>
        <taxon>Nitrosomonadales</taxon>
        <taxon>Sulfuricellaceae</taxon>
        <taxon>Sulfurimicrobium</taxon>
    </lineage>
</organism>
<name>A0A6F8VFD9_9PROT</name>
<dbReference type="Gene3D" id="3.30.1920.10">
    <property type="entry name" value="Baseplate protein-like domains - 2 layer sandwich fold"/>
    <property type="match status" value="1"/>
</dbReference>
<protein>
    <submittedName>
        <fullName evidence="4">Tail protein</fullName>
    </submittedName>
</protein>